<gene>
    <name evidence="1" type="ORF">RHRU231_290025</name>
</gene>
<evidence type="ECO:0000313" key="1">
    <source>
        <dbReference type="EMBL" id="CDZ87472.1"/>
    </source>
</evidence>
<dbReference type="AlphaFoldDB" id="A0A098BGZ8"/>
<sequence length="82" mass="8495">MSGFPAEIVEPARMDGPDPRSLAAALCAAACDDMLDTLDEVLLELDADASDGCACDVAPRVAARIATVVRMKAAFESSRPLG</sequence>
<proteinExistence type="predicted"/>
<dbReference type="RefSeq" id="WP_010596142.1">
    <property type="nucleotide sequence ID" value="NZ_CP023714.1"/>
</dbReference>
<name>A0A098BGZ8_9NOCA</name>
<dbReference type="EMBL" id="CCSD01000038">
    <property type="protein sequence ID" value="CDZ87472.1"/>
    <property type="molecule type" value="Genomic_DNA"/>
</dbReference>
<organism evidence="1 2">
    <name type="scientific">Rhodococcus ruber</name>
    <dbReference type="NCBI Taxonomy" id="1830"/>
    <lineage>
        <taxon>Bacteria</taxon>
        <taxon>Bacillati</taxon>
        <taxon>Actinomycetota</taxon>
        <taxon>Actinomycetes</taxon>
        <taxon>Mycobacteriales</taxon>
        <taxon>Nocardiaceae</taxon>
        <taxon>Rhodococcus</taxon>
    </lineage>
</organism>
<evidence type="ECO:0000313" key="2">
    <source>
        <dbReference type="Proteomes" id="UP000042997"/>
    </source>
</evidence>
<accession>A0A098BGZ8</accession>
<protein>
    <submittedName>
        <fullName evidence="1">Uncharacterized protein</fullName>
    </submittedName>
</protein>
<dbReference type="eggNOG" id="ENOG5030CD1">
    <property type="taxonomic scope" value="Bacteria"/>
</dbReference>
<dbReference type="GeneID" id="66833791"/>
<dbReference type="KEGG" id="rrz:CS378_17920"/>
<dbReference type="Proteomes" id="UP000042997">
    <property type="component" value="Unassembled WGS sequence"/>
</dbReference>
<reference evidence="1 2" key="1">
    <citation type="journal article" date="2014" name="Genome Announc.">
        <title>Draft Genome Sequence of Propane- and Butane-Oxidizing Actinobacterium Rhodococcus ruber IEGM 231.</title>
        <authorList>
            <person name="Ivshina I.B."/>
            <person name="Kuyukina M.S."/>
            <person name="Krivoruchko A.V."/>
            <person name="Barbe V."/>
            <person name="Fischer C."/>
        </authorList>
    </citation>
    <scope>NUCLEOTIDE SEQUENCE [LARGE SCALE GENOMIC DNA]</scope>
</reference>